<name>A0A835YWZ9_9STRA</name>
<feature type="region of interest" description="Disordered" evidence="1">
    <location>
        <begin position="246"/>
        <end position="281"/>
    </location>
</feature>
<feature type="region of interest" description="Disordered" evidence="1">
    <location>
        <begin position="51"/>
        <end position="92"/>
    </location>
</feature>
<keyword evidence="3" id="KW-1185">Reference proteome</keyword>
<reference evidence="2" key="1">
    <citation type="submission" date="2021-02" db="EMBL/GenBank/DDBJ databases">
        <title>First Annotated Genome of the Yellow-green Alga Tribonema minus.</title>
        <authorList>
            <person name="Mahan K.M."/>
        </authorList>
    </citation>
    <scope>NUCLEOTIDE SEQUENCE</scope>
    <source>
        <strain evidence="2">UTEX B ZZ1240</strain>
    </source>
</reference>
<feature type="compositionally biased region" description="Low complexity" evidence="1">
    <location>
        <begin position="52"/>
        <end position="64"/>
    </location>
</feature>
<dbReference type="AlphaFoldDB" id="A0A835YWZ9"/>
<protein>
    <submittedName>
        <fullName evidence="2">Uncharacterized protein</fullName>
    </submittedName>
</protein>
<gene>
    <name evidence="2" type="ORF">JKP88DRAFT_272984</name>
</gene>
<proteinExistence type="predicted"/>
<evidence type="ECO:0000313" key="3">
    <source>
        <dbReference type="Proteomes" id="UP000664859"/>
    </source>
</evidence>
<feature type="region of interest" description="Disordered" evidence="1">
    <location>
        <begin position="404"/>
        <end position="433"/>
    </location>
</feature>
<feature type="compositionally biased region" description="Acidic residues" evidence="1">
    <location>
        <begin position="422"/>
        <end position="433"/>
    </location>
</feature>
<evidence type="ECO:0000313" key="2">
    <source>
        <dbReference type="EMBL" id="KAG5183021.1"/>
    </source>
</evidence>
<accession>A0A835YWZ9</accession>
<feature type="compositionally biased region" description="Acidic residues" evidence="1">
    <location>
        <begin position="65"/>
        <end position="79"/>
    </location>
</feature>
<organism evidence="2 3">
    <name type="scientific">Tribonema minus</name>
    <dbReference type="NCBI Taxonomy" id="303371"/>
    <lineage>
        <taxon>Eukaryota</taxon>
        <taxon>Sar</taxon>
        <taxon>Stramenopiles</taxon>
        <taxon>Ochrophyta</taxon>
        <taxon>PX clade</taxon>
        <taxon>Xanthophyceae</taxon>
        <taxon>Tribonematales</taxon>
        <taxon>Tribonemataceae</taxon>
        <taxon>Tribonema</taxon>
    </lineage>
</organism>
<evidence type="ECO:0000256" key="1">
    <source>
        <dbReference type="SAM" id="MobiDB-lite"/>
    </source>
</evidence>
<dbReference type="Proteomes" id="UP000664859">
    <property type="component" value="Unassembled WGS sequence"/>
</dbReference>
<feature type="compositionally biased region" description="Basic residues" evidence="1">
    <location>
        <begin position="247"/>
        <end position="257"/>
    </location>
</feature>
<sequence length="433" mass="45533">MDANQSQTCAALAGPALKGRSIKSGLRVAIVVRGERRWVRVSQLANFDIPNEPWEAEAGGPAEAAGEDYDEEQEADDGDGAGGGGAPDWHIDARSWSDDLEDRVLEATVRAQGPFVEGQFGGTGHHIDDFGNPGGVMIVYVPTDYPEDGNLPPLRMTAGVPLGPAWVDNAGHAHVIIAGPTGIENPGGTRVQLTLDPARYVTAADLHVIRDTLRRLRPGMWGIDDSTLARPDLSDEHEAAVGDLARAAKKPKGKGKRRFDGGGGGGPAAKQPRTVKPSPFKRPAPLAAAARAGPESAFKRARTSVQVGGGGRCGGGGGGGSAGGSDWGYGMSRFFMDQREQQLELARQQEELAREQREFQANVLALLQNMQASLANAVAQRAQVNGVAQQLAALQNMLYPEAADNAAQEGAEAGAADAEAEHQDEEEDEGYSA</sequence>
<feature type="compositionally biased region" description="Low complexity" evidence="1">
    <location>
        <begin position="404"/>
        <end position="417"/>
    </location>
</feature>
<comment type="caution">
    <text evidence="2">The sequence shown here is derived from an EMBL/GenBank/DDBJ whole genome shotgun (WGS) entry which is preliminary data.</text>
</comment>
<dbReference type="EMBL" id="JAFCMP010000223">
    <property type="protein sequence ID" value="KAG5183021.1"/>
    <property type="molecule type" value="Genomic_DNA"/>
</dbReference>